<proteinExistence type="predicted"/>
<dbReference type="AlphaFoldDB" id="A0A0F9HEW5"/>
<dbReference type="InterPro" id="IPR036188">
    <property type="entry name" value="FAD/NAD-bd_sf"/>
</dbReference>
<protein>
    <recommendedName>
        <fullName evidence="1">FAD/NAD(P)-binding domain-containing protein</fullName>
    </recommendedName>
</protein>
<dbReference type="PANTHER" id="PTHR43014">
    <property type="entry name" value="MERCURIC REDUCTASE"/>
    <property type="match status" value="1"/>
</dbReference>
<organism evidence="2">
    <name type="scientific">marine sediment metagenome</name>
    <dbReference type="NCBI Taxonomy" id="412755"/>
    <lineage>
        <taxon>unclassified sequences</taxon>
        <taxon>metagenomes</taxon>
        <taxon>ecological metagenomes</taxon>
    </lineage>
</organism>
<dbReference type="PRINTS" id="PR00368">
    <property type="entry name" value="FADPNR"/>
</dbReference>
<dbReference type="InterPro" id="IPR023753">
    <property type="entry name" value="FAD/NAD-binding_dom"/>
</dbReference>
<sequence>LDKIKYLTSDNVWELRNLPKRLVVLGGGPIGAELTQTFARLGSQVTLVEMMDRIMIREDEDVSKLVRKKFEAEGVRILTGHKAKEVRVNGDLKVLICENNAGEVEIEFSEILVAVARVANTKGFGLEELGVTLRRNGTIETNGLLQTNYPKFTAAGMWQVHTSSRT</sequence>
<evidence type="ECO:0000313" key="2">
    <source>
        <dbReference type="EMBL" id="KKL73627.1"/>
    </source>
</evidence>
<dbReference type="EMBL" id="LAZR01024902">
    <property type="protein sequence ID" value="KKL73627.1"/>
    <property type="molecule type" value="Genomic_DNA"/>
</dbReference>
<dbReference type="Gene3D" id="3.50.50.60">
    <property type="entry name" value="FAD/NAD(P)-binding domain"/>
    <property type="match status" value="1"/>
</dbReference>
<dbReference type="Pfam" id="PF07992">
    <property type="entry name" value="Pyr_redox_2"/>
    <property type="match status" value="1"/>
</dbReference>
<feature type="domain" description="FAD/NAD(P)-binding" evidence="1">
    <location>
        <begin position="4"/>
        <end position="156"/>
    </location>
</feature>
<feature type="non-terminal residue" evidence="2">
    <location>
        <position position="1"/>
    </location>
</feature>
<reference evidence="2" key="1">
    <citation type="journal article" date="2015" name="Nature">
        <title>Complex archaea that bridge the gap between prokaryotes and eukaryotes.</title>
        <authorList>
            <person name="Spang A."/>
            <person name="Saw J.H."/>
            <person name="Jorgensen S.L."/>
            <person name="Zaremba-Niedzwiedzka K."/>
            <person name="Martijn J."/>
            <person name="Lind A.E."/>
            <person name="van Eijk R."/>
            <person name="Schleper C."/>
            <person name="Guy L."/>
            <person name="Ettema T.J."/>
        </authorList>
    </citation>
    <scope>NUCLEOTIDE SEQUENCE</scope>
</reference>
<evidence type="ECO:0000259" key="1">
    <source>
        <dbReference type="Pfam" id="PF07992"/>
    </source>
</evidence>
<accession>A0A0F9HEW5</accession>
<dbReference type="GO" id="GO:0003955">
    <property type="term" value="F:NAD(P)H dehydrogenase (quinone) activity"/>
    <property type="evidence" value="ECO:0007669"/>
    <property type="project" value="TreeGrafter"/>
</dbReference>
<dbReference type="PRINTS" id="PR00411">
    <property type="entry name" value="PNDRDTASEI"/>
</dbReference>
<name>A0A0F9HEW5_9ZZZZ</name>
<dbReference type="SUPFAM" id="SSF51905">
    <property type="entry name" value="FAD/NAD(P)-binding domain"/>
    <property type="match status" value="1"/>
</dbReference>
<gene>
    <name evidence="2" type="ORF">LCGC14_2073020</name>
</gene>
<dbReference type="PANTHER" id="PTHR43014:SF2">
    <property type="entry name" value="MERCURIC REDUCTASE"/>
    <property type="match status" value="1"/>
</dbReference>
<comment type="caution">
    <text evidence="2">The sequence shown here is derived from an EMBL/GenBank/DDBJ whole genome shotgun (WGS) entry which is preliminary data.</text>
</comment>
<dbReference type="GO" id="GO:0050660">
    <property type="term" value="F:flavin adenine dinucleotide binding"/>
    <property type="evidence" value="ECO:0007669"/>
    <property type="project" value="TreeGrafter"/>
</dbReference>